<dbReference type="RefSeq" id="XP_017768306.1">
    <property type="nucleotide sequence ID" value="XM_017912817.1"/>
</dbReference>
<feature type="compositionally biased region" description="Polar residues" evidence="2">
    <location>
        <begin position="765"/>
        <end position="785"/>
    </location>
</feature>
<feature type="region of interest" description="Disordered" evidence="2">
    <location>
        <begin position="754"/>
        <end position="796"/>
    </location>
</feature>
<dbReference type="Pfam" id="PF20266">
    <property type="entry name" value="Mab-21_C"/>
    <property type="match status" value="1"/>
</dbReference>
<dbReference type="PANTHER" id="PTHR10656">
    <property type="entry name" value="CELL FATE DETERMINING PROTEIN MAB21-RELATED"/>
    <property type="match status" value="1"/>
</dbReference>
<organism evidence="4 5">
    <name type="scientific">Nicrophorus vespilloides</name>
    <name type="common">Boreal carrion beetle</name>
    <dbReference type="NCBI Taxonomy" id="110193"/>
    <lineage>
        <taxon>Eukaryota</taxon>
        <taxon>Metazoa</taxon>
        <taxon>Ecdysozoa</taxon>
        <taxon>Arthropoda</taxon>
        <taxon>Hexapoda</taxon>
        <taxon>Insecta</taxon>
        <taxon>Pterygota</taxon>
        <taxon>Neoptera</taxon>
        <taxon>Endopterygota</taxon>
        <taxon>Coleoptera</taxon>
        <taxon>Polyphaga</taxon>
        <taxon>Staphyliniformia</taxon>
        <taxon>Silphidae</taxon>
        <taxon>Nicrophorinae</taxon>
        <taxon>Nicrophorus</taxon>
    </lineage>
</organism>
<dbReference type="Proteomes" id="UP000695000">
    <property type="component" value="Unplaced"/>
</dbReference>
<keyword evidence="4" id="KW-1185">Reference proteome</keyword>
<dbReference type="InterPro" id="IPR046906">
    <property type="entry name" value="Mab-21_HhH/H2TH-like"/>
</dbReference>
<feature type="compositionally biased region" description="Low complexity" evidence="2">
    <location>
        <begin position="192"/>
        <end position="204"/>
    </location>
</feature>
<dbReference type="Gene3D" id="1.10.1410.40">
    <property type="match status" value="1"/>
</dbReference>
<evidence type="ECO:0000256" key="2">
    <source>
        <dbReference type="SAM" id="MobiDB-lite"/>
    </source>
</evidence>
<feature type="domain" description="Mab-21-like HhH/H2TH-like" evidence="3">
    <location>
        <begin position="426"/>
        <end position="510"/>
    </location>
</feature>
<feature type="coiled-coil region" evidence="1">
    <location>
        <begin position="587"/>
        <end position="614"/>
    </location>
</feature>
<evidence type="ECO:0000256" key="1">
    <source>
        <dbReference type="SAM" id="Coils"/>
    </source>
</evidence>
<accession>A0ABM1M156</accession>
<proteinExistence type="predicted"/>
<feature type="compositionally biased region" description="Basic and acidic residues" evidence="2">
    <location>
        <begin position="754"/>
        <end position="764"/>
    </location>
</feature>
<evidence type="ECO:0000313" key="4">
    <source>
        <dbReference type="Proteomes" id="UP000695000"/>
    </source>
</evidence>
<sequence>MGKGHSKGEKKQDEIPMDRTRNKNDSQLPWFIMDEDKDIALLQSEIQNNFDEFLLNNLLLTVVFFENYQRQIQDVAPIGHKETEFSPLCEHQISYVRPNSVMELVDRNVKFQRLHGPKKNVKESIVPKRLFVIYENIEVLQPEENNIYSSIDKTMYKAIADKAMFTTKEGNKKELAGFIELKYLPESCMKPSSSVSSTSTSDSESVTKSDDFDDSVYNTIIDARTPKPLNDENRKNFGKSFIISTKVKNIVEQGKDGEPPKNAELFRYEYNLSSTVLMNHFKHKEFQYSLSEALGFEKDIVDAAMYNNTNVFYNILDEEENELIQWELIPAIEIDWPSDQTSEWYNCRRAMKDNNHRICQWPRKYMLEKLQDLKAFAIPSGCMFKRSLNERLNFEWELAFPLQEKYLEAKLGHVQLTIYFFFNTLFKTFIEPQTQQKGLLADHFRNLIFSECEKNCYQWPQLRLGKKILILIDILYNHLGKHRMPHYFVREKNLFQNIPAQFLRKAQETLNNIREMPVMHFLLAMRNLQYVNESFYPMPNLKRLYEILVEEKLTKQFEIIGGSTPEPVVVKPVEPFDEEADWETRCREEKRRKRRQAKLEAEEARKNKENLKAATRLSTDSIDLTWKHDTSNMDSNLYKIPMILEFFIDHFIDIAKHSLKLRDYNQSKLYLRQATLLSKVHSKDANHAMRAEDYLKLIEDLENKVDSAMEKKTYEKPSLPLRNSSSVHMPKTWMVNNISLKSDKLHKEYNSYEKKPIIKKERPDSNMSINSHEDAPTSSSGSGAKTITFKADVEVV</sequence>
<reference evidence="5" key="1">
    <citation type="submission" date="2025-08" db="UniProtKB">
        <authorList>
            <consortium name="RefSeq"/>
        </authorList>
    </citation>
    <scope>IDENTIFICATION</scope>
    <source>
        <tissue evidence="5">Whole Larva</tissue>
    </source>
</reference>
<keyword evidence="1" id="KW-0175">Coiled coil</keyword>
<dbReference type="SMART" id="SM01265">
    <property type="entry name" value="Mab-21"/>
    <property type="match status" value="1"/>
</dbReference>
<feature type="region of interest" description="Disordered" evidence="2">
    <location>
        <begin position="189"/>
        <end position="209"/>
    </location>
</feature>
<dbReference type="GeneID" id="108556633"/>
<gene>
    <name evidence="5" type="primary">LOC108556633</name>
</gene>
<evidence type="ECO:0000313" key="5">
    <source>
        <dbReference type="RefSeq" id="XP_017768306.1"/>
    </source>
</evidence>
<dbReference type="PANTHER" id="PTHR10656:SF69">
    <property type="entry name" value="MAB-21-LIKE HHH_H2TH-LIKE DOMAIN-CONTAINING PROTEIN"/>
    <property type="match status" value="1"/>
</dbReference>
<name>A0ABM1M156_NICVS</name>
<evidence type="ECO:0000259" key="3">
    <source>
        <dbReference type="Pfam" id="PF20266"/>
    </source>
</evidence>
<dbReference type="InterPro" id="IPR024810">
    <property type="entry name" value="MAB21L/cGLR"/>
</dbReference>
<protein>
    <submittedName>
        <fullName evidence="5">Uncharacterized protein LOC108556633 isoform X1</fullName>
    </submittedName>
</protein>
<feature type="region of interest" description="Disordered" evidence="2">
    <location>
        <begin position="1"/>
        <end position="22"/>
    </location>
</feature>